<dbReference type="OrthoDB" id="2379421at2759"/>
<evidence type="ECO:0000313" key="1">
    <source>
        <dbReference type="EMBL" id="KAG0318508.1"/>
    </source>
</evidence>
<organism evidence="1 2">
    <name type="scientific">Dissophora globulifera</name>
    <dbReference type="NCBI Taxonomy" id="979702"/>
    <lineage>
        <taxon>Eukaryota</taxon>
        <taxon>Fungi</taxon>
        <taxon>Fungi incertae sedis</taxon>
        <taxon>Mucoromycota</taxon>
        <taxon>Mortierellomycotina</taxon>
        <taxon>Mortierellomycetes</taxon>
        <taxon>Mortierellales</taxon>
        <taxon>Mortierellaceae</taxon>
        <taxon>Dissophora</taxon>
    </lineage>
</organism>
<proteinExistence type="predicted"/>
<dbReference type="AlphaFoldDB" id="A0A9P6REP8"/>
<gene>
    <name evidence="1" type="ORF">BGZ99_005638</name>
</gene>
<name>A0A9P6REP8_9FUNG</name>
<evidence type="ECO:0000313" key="2">
    <source>
        <dbReference type="Proteomes" id="UP000738325"/>
    </source>
</evidence>
<dbReference type="Gene3D" id="2.170.15.10">
    <property type="entry name" value="Proaerolysin, chain A, domain 3"/>
    <property type="match status" value="1"/>
</dbReference>
<reference evidence="1" key="1">
    <citation type="journal article" date="2020" name="Fungal Divers.">
        <title>Resolving the Mortierellaceae phylogeny through synthesis of multi-gene phylogenetics and phylogenomics.</title>
        <authorList>
            <person name="Vandepol N."/>
            <person name="Liber J."/>
            <person name="Desiro A."/>
            <person name="Na H."/>
            <person name="Kennedy M."/>
            <person name="Barry K."/>
            <person name="Grigoriev I.V."/>
            <person name="Miller A.N."/>
            <person name="O'Donnell K."/>
            <person name="Stajich J.E."/>
            <person name="Bonito G."/>
        </authorList>
    </citation>
    <scope>NUCLEOTIDE SEQUENCE</scope>
    <source>
        <strain evidence="1">REB-010B</strain>
    </source>
</reference>
<accession>A0A9P6REP8</accession>
<sequence>MIDQSGSWTVGANENCQAEIGPQQTFGAALLCQGTGGATCKLTASIKNTESFTDTLGYTSSFSVEAGGTVPGAVNVKATMSKGTSETYAHTYGQETSVTYEFPVPEGKRCTPTRVSYRMKCKGISWHVNGQDNRNSKTACSDLTIDFADPLKIFKGPDGHFYYVNRLSDTDSQLYEMTSKTGFAPESCESVADGIWVRTMDLLRAKDTDEPLSFTDGRSLSAIACIFAD</sequence>
<keyword evidence="2" id="KW-1185">Reference proteome</keyword>
<protein>
    <submittedName>
        <fullName evidence="1">Uncharacterized protein</fullName>
    </submittedName>
</protein>
<dbReference type="Proteomes" id="UP000738325">
    <property type="component" value="Unassembled WGS sequence"/>
</dbReference>
<dbReference type="EMBL" id="JAAAIP010000368">
    <property type="protein sequence ID" value="KAG0318508.1"/>
    <property type="molecule type" value="Genomic_DNA"/>
</dbReference>
<comment type="caution">
    <text evidence="1">The sequence shown here is derived from an EMBL/GenBank/DDBJ whole genome shotgun (WGS) entry which is preliminary data.</text>
</comment>